<feature type="compositionally biased region" description="Low complexity" evidence="11">
    <location>
        <begin position="485"/>
        <end position="495"/>
    </location>
</feature>
<feature type="region of interest" description="Disordered" evidence="11">
    <location>
        <begin position="464"/>
        <end position="502"/>
    </location>
</feature>
<evidence type="ECO:0000256" key="6">
    <source>
        <dbReference type="ARBA" id="ARBA00023125"/>
    </source>
</evidence>
<evidence type="ECO:0000256" key="2">
    <source>
        <dbReference type="ARBA" id="ARBA00004167"/>
    </source>
</evidence>
<dbReference type="PANTHER" id="PTHR31744:SF216">
    <property type="entry name" value="NAC TRANSCRIPTION FACTOR"/>
    <property type="match status" value="1"/>
</dbReference>
<feature type="compositionally biased region" description="Basic and acidic residues" evidence="11">
    <location>
        <begin position="168"/>
        <end position="177"/>
    </location>
</feature>
<keyword evidence="7 12" id="KW-0472">Membrane</keyword>
<comment type="subcellular location">
    <subcellularLocation>
        <location evidence="2">Membrane</location>
        <topology evidence="2">Single-pass membrane protein</topology>
    </subcellularLocation>
    <subcellularLocation>
        <location evidence="1">Nucleus</location>
    </subcellularLocation>
</comment>
<dbReference type="InterPro" id="IPR036093">
    <property type="entry name" value="NAC_dom_sf"/>
</dbReference>
<keyword evidence="3 12" id="KW-0812">Transmembrane</keyword>
<feature type="domain" description="NAC" evidence="13">
    <location>
        <begin position="9"/>
        <end position="162"/>
    </location>
</feature>
<keyword evidence="9" id="KW-0804">Transcription</keyword>
<feature type="region of interest" description="Disordered" evidence="11">
    <location>
        <begin position="168"/>
        <end position="244"/>
    </location>
</feature>
<name>A0A7J7CLK5_TRIWF</name>
<feature type="compositionally biased region" description="Basic residues" evidence="11">
    <location>
        <begin position="549"/>
        <end position="558"/>
    </location>
</feature>
<dbReference type="OrthoDB" id="737278at2759"/>
<dbReference type="InterPro" id="IPR003441">
    <property type="entry name" value="NAC-dom"/>
</dbReference>
<keyword evidence="5" id="KW-0805">Transcription regulation</keyword>
<feature type="transmembrane region" description="Helical" evidence="12">
    <location>
        <begin position="681"/>
        <end position="702"/>
    </location>
</feature>
<evidence type="ECO:0000256" key="5">
    <source>
        <dbReference type="ARBA" id="ARBA00023015"/>
    </source>
</evidence>
<comment type="caution">
    <text evidence="14">The sequence shown here is derived from an EMBL/GenBank/DDBJ whole genome shotgun (WGS) entry which is preliminary data.</text>
</comment>
<sequence length="704" mass="78901">MAVLSTDRLPLGFRFRPTDEELINHYLRLKINGRDSEVEVIPEVDVCKWEPWDLPGLSVIKTEDPEWFFFCPRDRKYPNGHRSNRATDAGYWKATGKDRTIKSRRPNQSLIGMKKTLVFYRGRAPKGQRTHWIMHEYRPTLKELDGTAVGQSAFVLCRLFRKPEEKIEGQKYDEVEHSGSSPTTSKSSPDDTSSDLVQEAETSSMQEGKETKGTEKQFEQSNNKAPNALLPVQSRSNSHMTSDSEDHLTVMTPMNEYTPLHENSDMYNPMYDQIDCKVFSPMQSQILAELAPPYMDLPYASDFGHDHNGLQFQNGTCEEDVSFSDLFDGIFTNNDECSGEESTSRKNSVVNGGTQLPGHACVLETIPPEYSYNKGNDIYGHTNTEMSSLQHDPGMGAPRSYNEVLDSKELLQIPASVSWPFLGKESRSDVGNLENIYVGQYSSSTYSAMGSFYDRCNNLDGSIRPNNPLEYGSNASGTGIKIRNRQPQQQPNPNNFGTQGTAPRRIRLQMENSLGSIGNCEASETAKQTAMPEKSVDGKTTDVGDTRIKIRTRGLRHRQISENSITHRDPSRRVQSKTNYSSPETVDNGKIGNASCGEDEDGVRSVLTEATAEPGSTLQSENETQLRKIKSSYKETADELSGKLRSRASQYDDYCGRQQIESPSYMKAPSPIFHGRSSSRVYSGSIFLVVVISMISFGLWMYGR</sequence>
<protein>
    <recommendedName>
        <fullName evidence="13">NAC domain-containing protein</fullName>
    </recommendedName>
</protein>
<evidence type="ECO:0000256" key="9">
    <source>
        <dbReference type="ARBA" id="ARBA00023163"/>
    </source>
</evidence>
<dbReference type="FunCoup" id="A0A7J7CLK5">
    <property type="interactions" value="971"/>
</dbReference>
<dbReference type="PANTHER" id="PTHR31744">
    <property type="entry name" value="PROTEIN CUP-SHAPED COTYLEDON 2-RELATED"/>
    <property type="match status" value="1"/>
</dbReference>
<dbReference type="GO" id="GO:0016020">
    <property type="term" value="C:membrane"/>
    <property type="evidence" value="ECO:0007669"/>
    <property type="project" value="UniProtKB-SubCell"/>
</dbReference>
<evidence type="ECO:0000256" key="3">
    <source>
        <dbReference type="ARBA" id="ARBA00022692"/>
    </source>
</evidence>
<evidence type="ECO:0000256" key="8">
    <source>
        <dbReference type="ARBA" id="ARBA00023159"/>
    </source>
</evidence>
<dbReference type="Proteomes" id="UP000593562">
    <property type="component" value="Unassembled WGS sequence"/>
</dbReference>
<dbReference type="GO" id="GO:0005634">
    <property type="term" value="C:nucleus"/>
    <property type="evidence" value="ECO:0007669"/>
    <property type="project" value="UniProtKB-SubCell"/>
</dbReference>
<dbReference type="Gene3D" id="2.170.150.80">
    <property type="entry name" value="NAC domain"/>
    <property type="match status" value="1"/>
</dbReference>
<accession>A0A7J7CLK5</accession>
<keyword evidence="6" id="KW-0238">DNA-binding</keyword>
<feature type="compositionally biased region" description="Basic and acidic residues" evidence="11">
    <location>
        <begin position="534"/>
        <end position="548"/>
    </location>
</feature>
<keyword evidence="8" id="KW-0010">Activator</keyword>
<dbReference type="EMBL" id="JAAARO010000015">
    <property type="protein sequence ID" value="KAF5734934.1"/>
    <property type="molecule type" value="Genomic_DNA"/>
</dbReference>
<evidence type="ECO:0000256" key="11">
    <source>
        <dbReference type="SAM" id="MobiDB-lite"/>
    </source>
</evidence>
<dbReference type="FunFam" id="2.170.150.80:FF:000002">
    <property type="entry name" value="Nac domain-containing protein 86"/>
    <property type="match status" value="1"/>
</dbReference>
<evidence type="ECO:0000256" key="7">
    <source>
        <dbReference type="ARBA" id="ARBA00023136"/>
    </source>
</evidence>
<gene>
    <name evidence="14" type="ORF">HS088_TW15G00431</name>
</gene>
<evidence type="ECO:0000256" key="1">
    <source>
        <dbReference type="ARBA" id="ARBA00004123"/>
    </source>
</evidence>
<dbReference type="InParanoid" id="A0A7J7CLK5"/>
<evidence type="ECO:0000256" key="12">
    <source>
        <dbReference type="SAM" id="Phobius"/>
    </source>
</evidence>
<reference evidence="14 15" key="1">
    <citation type="journal article" date="2020" name="Nat. Commun.">
        <title>Genome of Tripterygium wilfordii and identification of cytochrome P450 involved in triptolide biosynthesis.</title>
        <authorList>
            <person name="Tu L."/>
            <person name="Su P."/>
            <person name="Zhang Z."/>
            <person name="Gao L."/>
            <person name="Wang J."/>
            <person name="Hu T."/>
            <person name="Zhou J."/>
            <person name="Zhang Y."/>
            <person name="Zhao Y."/>
            <person name="Liu Y."/>
            <person name="Song Y."/>
            <person name="Tong Y."/>
            <person name="Lu Y."/>
            <person name="Yang J."/>
            <person name="Xu C."/>
            <person name="Jia M."/>
            <person name="Peters R.J."/>
            <person name="Huang L."/>
            <person name="Gao W."/>
        </authorList>
    </citation>
    <scope>NUCLEOTIDE SEQUENCE [LARGE SCALE GENOMIC DNA]</scope>
    <source>
        <strain evidence="15">cv. XIE 37</strain>
        <tissue evidence="14">Leaf</tissue>
    </source>
</reference>
<evidence type="ECO:0000313" key="14">
    <source>
        <dbReference type="EMBL" id="KAF5734934.1"/>
    </source>
</evidence>
<proteinExistence type="predicted"/>
<feature type="compositionally biased region" description="Low complexity" evidence="11">
    <location>
        <begin position="178"/>
        <end position="195"/>
    </location>
</feature>
<dbReference type="GO" id="GO:0006355">
    <property type="term" value="P:regulation of DNA-templated transcription"/>
    <property type="evidence" value="ECO:0007669"/>
    <property type="project" value="InterPro"/>
</dbReference>
<feature type="compositionally biased region" description="Basic and acidic residues" evidence="11">
    <location>
        <begin position="207"/>
        <end position="218"/>
    </location>
</feature>
<keyword evidence="4 12" id="KW-1133">Transmembrane helix</keyword>
<evidence type="ECO:0000259" key="13">
    <source>
        <dbReference type="PROSITE" id="PS51005"/>
    </source>
</evidence>
<organism evidence="14 15">
    <name type="scientific">Tripterygium wilfordii</name>
    <name type="common">Thunder God vine</name>
    <dbReference type="NCBI Taxonomy" id="458696"/>
    <lineage>
        <taxon>Eukaryota</taxon>
        <taxon>Viridiplantae</taxon>
        <taxon>Streptophyta</taxon>
        <taxon>Embryophyta</taxon>
        <taxon>Tracheophyta</taxon>
        <taxon>Spermatophyta</taxon>
        <taxon>Magnoliopsida</taxon>
        <taxon>eudicotyledons</taxon>
        <taxon>Gunneridae</taxon>
        <taxon>Pentapetalae</taxon>
        <taxon>rosids</taxon>
        <taxon>fabids</taxon>
        <taxon>Celastrales</taxon>
        <taxon>Celastraceae</taxon>
        <taxon>Tripterygium</taxon>
    </lineage>
</organism>
<evidence type="ECO:0000256" key="4">
    <source>
        <dbReference type="ARBA" id="ARBA00022989"/>
    </source>
</evidence>
<dbReference type="AlphaFoldDB" id="A0A7J7CLK5"/>
<feature type="compositionally biased region" description="Polar residues" evidence="11">
    <location>
        <begin position="576"/>
        <end position="585"/>
    </location>
</feature>
<dbReference type="GO" id="GO:0000976">
    <property type="term" value="F:transcription cis-regulatory region binding"/>
    <property type="evidence" value="ECO:0007669"/>
    <property type="project" value="UniProtKB-ARBA"/>
</dbReference>
<evidence type="ECO:0000313" key="15">
    <source>
        <dbReference type="Proteomes" id="UP000593562"/>
    </source>
</evidence>
<evidence type="ECO:0000256" key="10">
    <source>
        <dbReference type="ARBA" id="ARBA00023242"/>
    </source>
</evidence>
<dbReference type="Pfam" id="PF02365">
    <property type="entry name" value="NAM"/>
    <property type="match status" value="1"/>
</dbReference>
<dbReference type="SUPFAM" id="SSF101941">
    <property type="entry name" value="NAC domain"/>
    <property type="match status" value="1"/>
</dbReference>
<keyword evidence="10" id="KW-0539">Nucleus</keyword>
<dbReference type="PROSITE" id="PS51005">
    <property type="entry name" value="NAC"/>
    <property type="match status" value="1"/>
</dbReference>
<keyword evidence="15" id="KW-1185">Reference proteome</keyword>
<feature type="region of interest" description="Disordered" evidence="11">
    <location>
        <begin position="524"/>
        <end position="602"/>
    </location>
</feature>